<feature type="compositionally biased region" description="Polar residues" evidence="1">
    <location>
        <begin position="41"/>
        <end position="54"/>
    </location>
</feature>
<protein>
    <submittedName>
        <fullName evidence="2">Uncharacterized protein</fullName>
    </submittedName>
</protein>
<dbReference type="AlphaFoldDB" id="A0A2S2R6S8"/>
<evidence type="ECO:0000313" key="2">
    <source>
        <dbReference type="EMBL" id="MBY85736.1"/>
    </source>
</evidence>
<accession>A0A2S2R6S8</accession>
<evidence type="ECO:0000256" key="1">
    <source>
        <dbReference type="SAM" id="MobiDB-lite"/>
    </source>
</evidence>
<name>A0A2S2R6S8_9HEMI</name>
<gene>
    <name evidence="2" type="ORF">g.11268</name>
</gene>
<reference evidence="2" key="1">
    <citation type="submission" date="2018-04" db="EMBL/GenBank/DDBJ databases">
        <title>Transcriptome assembly of Sipha flava.</title>
        <authorList>
            <person name="Scully E.D."/>
            <person name="Geib S.M."/>
            <person name="Palmer N.A."/>
            <person name="Koch K."/>
            <person name="Bradshaw J."/>
            <person name="Heng-Moss T."/>
            <person name="Sarath G."/>
        </authorList>
    </citation>
    <scope>NUCLEOTIDE SEQUENCE</scope>
</reference>
<feature type="compositionally biased region" description="Basic and acidic residues" evidence="1">
    <location>
        <begin position="152"/>
        <end position="163"/>
    </location>
</feature>
<organism evidence="2">
    <name type="scientific">Sipha flava</name>
    <name type="common">yellow sugarcane aphid</name>
    <dbReference type="NCBI Taxonomy" id="143950"/>
    <lineage>
        <taxon>Eukaryota</taxon>
        <taxon>Metazoa</taxon>
        <taxon>Ecdysozoa</taxon>
        <taxon>Arthropoda</taxon>
        <taxon>Hexapoda</taxon>
        <taxon>Insecta</taxon>
        <taxon>Pterygota</taxon>
        <taxon>Neoptera</taxon>
        <taxon>Paraneoptera</taxon>
        <taxon>Hemiptera</taxon>
        <taxon>Sternorrhyncha</taxon>
        <taxon>Aphidomorpha</taxon>
        <taxon>Aphidoidea</taxon>
        <taxon>Aphididae</taxon>
        <taxon>Sipha</taxon>
    </lineage>
</organism>
<sequence>MGRLRRGCPPGGAAYHGDSEAEADVWGTDRQQDADQYLIENATTKNRCNPQTQHAGAKDPTGYHWEGSSVDVPRVHEPPGPDETPCSEDGGHSVSAIQGATPLRTKKWERFLRLKEAKKARKAQPAETSQQYRLAKHLGPIRTNSSPPPFTTKEEPMETDAKGNETLPSFETWSIRVVRAETPPTSSSKSCRHHSQRKRRRKASLSSGRPHPLHQGKSKRIGQYLLMLYPAVWLGGGV</sequence>
<feature type="region of interest" description="Disordered" evidence="1">
    <location>
        <begin position="1"/>
        <end position="106"/>
    </location>
</feature>
<feature type="compositionally biased region" description="Basic residues" evidence="1">
    <location>
        <begin position="190"/>
        <end position="203"/>
    </location>
</feature>
<feature type="region of interest" description="Disordered" evidence="1">
    <location>
        <begin position="118"/>
        <end position="217"/>
    </location>
</feature>
<dbReference type="EMBL" id="GGMS01016533">
    <property type="protein sequence ID" value="MBY85736.1"/>
    <property type="molecule type" value="Transcribed_RNA"/>
</dbReference>
<proteinExistence type="predicted"/>